<dbReference type="EMBL" id="KZ506139">
    <property type="protein sequence ID" value="PKU41293.1"/>
    <property type="molecule type" value="Genomic_DNA"/>
</dbReference>
<keyword evidence="3" id="KW-1185">Reference proteome</keyword>
<evidence type="ECO:0000313" key="3">
    <source>
        <dbReference type="Proteomes" id="UP000233556"/>
    </source>
</evidence>
<reference evidence="3" key="1">
    <citation type="submission" date="2017-11" db="EMBL/GenBank/DDBJ databases">
        <authorList>
            <person name="Lima N.C."/>
            <person name="Parody-Merino A.M."/>
            <person name="Battley P.F."/>
            <person name="Fidler A.E."/>
            <person name="Prosdocimi F."/>
        </authorList>
    </citation>
    <scope>NUCLEOTIDE SEQUENCE [LARGE SCALE GENOMIC DNA]</scope>
</reference>
<sequence>MHTSHRPLHGPKSPPKTLQHLPSLLHPFASPSPATQEEGEHRYLLSPPRRNAQRRGAEVSGYKSLSRQEDPSGISAAQGPARRRQGSLDPTAVSVGDGTDVTRPASGGALAGGHVDNEIKGSQAFQQKCWEQS</sequence>
<evidence type="ECO:0000313" key="2">
    <source>
        <dbReference type="EMBL" id="PKU41293.1"/>
    </source>
</evidence>
<evidence type="ECO:0000256" key="1">
    <source>
        <dbReference type="SAM" id="MobiDB-lite"/>
    </source>
</evidence>
<accession>A0A2I0U5N2</accession>
<gene>
    <name evidence="2" type="ORF">llap_8404</name>
</gene>
<name>A0A2I0U5N2_LIMLA</name>
<feature type="region of interest" description="Disordered" evidence="1">
    <location>
        <begin position="1"/>
        <end position="119"/>
    </location>
</feature>
<dbReference type="Proteomes" id="UP000233556">
    <property type="component" value="Unassembled WGS sequence"/>
</dbReference>
<proteinExistence type="predicted"/>
<reference evidence="3" key="2">
    <citation type="submission" date="2017-12" db="EMBL/GenBank/DDBJ databases">
        <title>Genome sequence of the Bar-tailed Godwit (Limosa lapponica baueri).</title>
        <authorList>
            <person name="Lima N.C.B."/>
            <person name="Parody-Merino A.M."/>
            <person name="Battley P.F."/>
            <person name="Fidler A.E."/>
            <person name="Prosdocimi F."/>
        </authorList>
    </citation>
    <scope>NUCLEOTIDE SEQUENCE [LARGE SCALE GENOMIC DNA]</scope>
</reference>
<dbReference type="AlphaFoldDB" id="A0A2I0U5N2"/>
<protein>
    <submittedName>
        <fullName evidence="2">Uncharacterized protein</fullName>
    </submittedName>
</protein>
<organism evidence="2 3">
    <name type="scientific">Limosa lapponica baueri</name>
    <dbReference type="NCBI Taxonomy" id="1758121"/>
    <lineage>
        <taxon>Eukaryota</taxon>
        <taxon>Metazoa</taxon>
        <taxon>Chordata</taxon>
        <taxon>Craniata</taxon>
        <taxon>Vertebrata</taxon>
        <taxon>Euteleostomi</taxon>
        <taxon>Archelosauria</taxon>
        <taxon>Archosauria</taxon>
        <taxon>Dinosauria</taxon>
        <taxon>Saurischia</taxon>
        <taxon>Theropoda</taxon>
        <taxon>Coelurosauria</taxon>
        <taxon>Aves</taxon>
        <taxon>Neognathae</taxon>
        <taxon>Neoaves</taxon>
        <taxon>Charadriiformes</taxon>
        <taxon>Scolopacidae</taxon>
        <taxon>Limosa</taxon>
    </lineage>
</organism>